<evidence type="ECO:0000256" key="1">
    <source>
        <dbReference type="ARBA" id="ARBA00022692"/>
    </source>
</evidence>
<feature type="transmembrane region" description="Helical" evidence="4">
    <location>
        <begin position="152"/>
        <end position="171"/>
    </location>
</feature>
<evidence type="ECO:0000313" key="7">
    <source>
        <dbReference type="Proteomes" id="UP001246576"/>
    </source>
</evidence>
<keyword evidence="7" id="KW-1185">Reference proteome</keyword>
<feature type="transmembrane region" description="Helical" evidence="4">
    <location>
        <begin position="31"/>
        <end position="56"/>
    </location>
</feature>
<sequence length="382" mass="38847">MLAVAAGSAIASNYAMQPALPEIAADFGVEVASLTTVISGAIAGYLIGLVLLVPLVDRVSTRVLIPGQFLALALSLALAAWAASPDALIGCFVLIGATTTVAAQSSAIVGKLADASRRALSMAAISAGISAGILLSRFIGGLLVQWLGWRSALLVLAALTAVCGLCVFSLLPAQRPVGHIGYFSTLRALPSLLRQSRELRLRICAGMLWFFAFNLIWVGLVVRLAAPPYHLNAASIGLYSLAGLTGLAMTRIAGGLADRFGNCRVMVCGLLCASLAASALGVVLDHVPATLVALAIFDAGCFAAQVANQAGVVAIDPLRSGVLNSVYLFFYYGAGAAGTAIAGSIALRGGWETTALLAACAVAAAAVVSACLRAFSRADGSD</sequence>
<dbReference type="Proteomes" id="UP001246576">
    <property type="component" value="Unassembled WGS sequence"/>
</dbReference>
<feature type="transmembrane region" description="Helical" evidence="4">
    <location>
        <begin position="327"/>
        <end position="347"/>
    </location>
</feature>
<evidence type="ECO:0000259" key="5">
    <source>
        <dbReference type="PROSITE" id="PS50850"/>
    </source>
</evidence>
<keyword evidence="3 4" id="KW-0472">Membrane</keyword>
<feature type="domain" description="Major facilitator superfamily (MFS) profile" evidence="5">
    <location>
        <begin position="1"/>
        <end position="377"/>
    </location>
</feature>
<accession>A0ABU2ERU3</accession>
<feature type="transmembrane region" description="Helical" evidence="4">
    <location>
        <begin position="265"/>
        <end position="284"/>
    </location>
</feature>
<gene>
    <name evidence="6" type="ORF">RI048_19755</name>
</gene>
<dbReference type="SUPFAM" id="SSF103473">
    <property type="entry name" value="MFS general substrate transporter"/>
    <property type="match status" value="1"/>
</dbReference>
<dbReference type="PANTHER" id="PTHR42910">
    <property type="entry name" value="TRANSPORTER SCO4007-RELATED"/>
    <property type="match status" value="1"/>
</dbReference>
<dbReference type="InterPro" id="IPR011701">
    <property type="entry name" value="MFS"/>
</dbReference>
<evidence type="ECO:0000313" key="6">
    <source>
        <dbReference type="EMBL" id="MDR9850478.1"/>
    </source>
</evidence>
<name>A0ABU2ERU3_9BURK</name>
<feature type="transmembrane region" description="Helical" evidence="4">
    <location>
        <begin position="353"/>
        <end position="375"/>
    </location>
</feature>
<evidence type="ECO:0000256" key="3">
    <source>
        <dbReference type="ARBA" id="ARBA00023136"/>
    </source>
</evidence>
<reference evidence="6" key="1">
    <citation type="submission" date="2023-09" db="EMBL/GenBank/DDBJ databases">
        <title>Description of first Herbaspirillum huttiense subsp. nephrolepsisexaltata and Herbaspirillum huttiense subsp. lycopersicon.</title>
        <authorList>
            <person name="Poudel M."/>
            <person name="Sharma A."/>
            <person name="Goss E."/>
            <person name="Tapia J.H."/>
            <person name="Harmon C.M."/>
            <person name="Jones J.B."/>
        </authorList>
    </citation>
    <scope>NUCLEOTIDE SEQUENCE</scope>
    <source>
        <strain evidence="6">SE1</strain>
    </source>
</reference>
<dbReference type="InterPro" id="IPR036259">
    <property type="entry name" value="MFS_trans_sf"/>
</dbReference>
<evidence type="ECO:0000256" key="2">
    <source>
        <dbReference type="ARBA" id="ARBA00022989"/>
    </source>
</evidence>
<evidence type="ECO:0000256" key="4">
    <source>
        <dbReference type="SAM" id="Phobius"/>
    </source>
</evidence>
<feature type="transmembrane region" description="Helical" evidence="4">
    <location>
        <begin position="232"/>
        <end position="253"/>
    </location>
</feature>
<dbReference type="EMBL" id="JAVLSJ010000010">
    <property type="protein sequence ID" value="MDR9850478.1"/>
    <property type="molecule type" value="Genomic_DNA"/>
</dbReference>
<dbReference type="InterPro" id="IPR020846">
    <property type="entry name" value="MFS_dom"/>
</dbReference>
<organism evidence="6 7">
    <name type="scientific">Herbaspirillum huttiense subsp. lycopersici</name>
    <dbReference type="NCBI Taxonomy" id="3074428"/>
    <lineage>
        <taxon>Bacteria</taxon>
        <taxon>Pseudomonadati</taxon>
        <taxon>Pseudomonadota</taxon>
        <taxon>Betaproteobacteria</taxon>
        <taxon>Burkholderiales</taxon>
        <taxon>Oxalobacteraceae</taxon>
        <taxon>Herbaspirillum</taxon>
    </lineage>
</organism>
<feature type="transmembrane region" description="Helical" evidence="4">
    <location>
        <begin position="87"/>
        <end position="110"/>
    </location>
</feature>
<keyword evidence="2 4" id="KW-1133">Transmembrane helix</keyword>
<dbReference type="Gene3D" id="1.20.1250.20">
    <property type="entry name" value="MFS general substrate transporter like domains"/>
    <property type="match status" value="1"/>
</dbReference>
<keyword evidence="1 4" id="KW-0812">Transmembrane</keyword>
<proteinExistence type="predicted"/>
<feature type="transmembrane region" description="Helical" evidence="4">
    <location>
        <begin position="203"/>
        <end position="226"/>
    </location>
</feature>
<dbReference type="RefSeq" id="WP_209568087.1">
    <property type="nucleotide sequence ID" value="NZ_JAVLSJ010000010.1"/>
</dbReference>
<comment type="caution">
    <text evidence="6">The sequence shown here is derived from an EMBL/GenBank/DDBJ whole genome shotgun (WGS) entry which is preliminary data.</text>
</comment>
<feature type="transmembrane region" description="Helical" evidence="4">
    <location>
        <begin position="63"/>
        <end position="81"/>
    </location>
</feature>
<feature type="transmembrane region" description="Helical" evidence="4">
    <location>
        <begin position="122"/>
        <end position="146"/>
    </location>
</feature>
<dbReference type="PROSITE" id="PS50850">
    <property type="entry name" value="MFS"/>
    <property type="match status" value="1"/>
</dbReference>
<dbReference type="Pfam" id="PF07690">
    <property type="entry name" value="MFS_1"/>
    <property type="match status" value="1"/>
</dbReference>
<protein>
    <submittedName>
        <fullName evidence="6">MFS transporter</fullName>
    </submittedName>
</protein>
<dbReference type="PANTHER" id="PTHR42910:SF1">
    <property type="entry name" value="MAJOR FACILITATOR SUPERFAMILY (MFS) PROFILE DOMAIN-CONTAINING PROTEIN"/>
    <property type="match status" value="1"/>
</dbReference>